<protein>
    <submittedName>
        <fullName evidence="1">Uncharacterized protein</fullName>
    </submittedName>
</protein>
<accession>A0A5R8WQR6</accession>
<dbReference type="OrthoDB" id="10016140at2"/>
<dbReference type="AlphaFoldDB" id="A0A5R8WQR6"/>
<comment type="caution">
    <text evidence="1">The sequence shown here is derived from an EMBL/GenBank/DDBJ whole genome shotgun (WGS) entry which is preliminary data.</text>
</comment>
<keyword evidence="2" id="KW-1185">Reference proteome</keyword>
<reference evidence="1 2" key="1">
    <citation type="submission" date="2019-05" db="EMBL/GenBank/DDBJ databases">
        <title>Hymenobacter edaphi sp. nov., isolated from abandoned arsenic-contaminated farmland soil.</title>
        <authorList>
            <person name="Nie L."/>
        </authorList>
    </citation>
    <scope>NUCLEOTIDE SEQUENCE [LARGE SCALE GENOMIC DNA]</scope>
    <source>
        <strain evidence="1 2">1-3-3-8</strain>
    </source>
</reference>
<dbReference type="RefSeq" id="WP_138078155.1">
    <property type="nucleotide sequence ID" value="NZ_VAJM01000005.1"/>
</dbReference>
<name>A0A5R8WQR6_9BACT</name>
<gene>
    <name evidence="1" type="ORF">FDY95_12770</name>
</gene>
<dbReference type="EMBL" id="VAJM01000005">
    <property type="protein sequence ID" value="TLM92301.1"/>
    <property type="molecule type" value="Genomic_DNA"/>
</dbReference>
<dbReference type="Proteomes" id="UP000305517">
    <property type="component" value="Unassembled WGS sequence"/>
</dbReference>
<sequence>MQRQAAFGVIDEMPLLLSHCDFWLQASLKLPTCWQKDTKKAAPTQMPPLLKDAPTQIRPGFSLLTLSTQVVDEGVEPSQPLASGKFFPEAGWLPNPNR</sequence>
<evidence type="ECO:0000313" key="1">
    <source>
        <dbReference type="EMBL" id="TLM92301.1"/>
    </source>
</evidence>
<evidence type="ECO:0000313" key="2">
    <source>
        <dbReference type="Proteomes" id="UP000305517"/>
    </source>
</evidence>
<proteinExistence type="predicted"/>
<organism evidence="1 2">
    <name type="scientific">Hymenobacter jeollabukensis</name>
    <dbReference type="NCBI Taxonomy" id="2025313"/>
    <lineage>
        <taxon>Bacteria</taxon>
        <taxon>Pseudomonadati</taxon>
        <taxon>Bacteroidota</taxon>
        <taxon>Cytophagia</taxon>
        <taxon>Cytophagales</taxon>
        <taxon>Hymenobacteraceae</taxon>
        <taxon>Hymenobacter</taxon>
    </lineage>
</organism>